<dbReference type="GO" id="GO:0005524">
    <property type="term" value="F:ATP binding"/>
    <property type="evidence" value="ECO:0007669"/>
    <property type="project" value="UniProtKB-KW"/>
</dbReference>
<keyword evidence="5" id="KW-1185">Reference proteome</keyword>
<dbReference type="GO" id="GO:0006355">
    <property type="term" value="P:regulation of DNA-templated transcription"/>
    <property type="evidence" value="ECO:0007669"/>
    <property type="project" value="InterPro"/>
</dbReference>
<reference evidence="4 5" key="1">
    <citation type="submission" date="2020-02" db="EMBL/GenBank/DDBJ databases">
        <title>Whole-genome analyses of novel actinobacteria.</title>
        <authorList>
            <person name="Sahin N."/>
        </authorList>
    </citation>
    <scope>NUCLEOTIDE SEQUENCE [LARGE SCALE GENOMIC DNA]</scope>
    <source>
        <strain evidence="4 5">A7024</strain>
    </source>
</reference>
<evidence type="ECO:0000313" key="4">
    <source>
        <dbReference type="EMBL" id="NGN64024.1"/>
    </source>
</evidence>
<dbReference type="Gene3D" id="3.40.50.300">
    <property type="entry name" value="P-loop containing nucleotide triphosphate hydrolases"/>
    <property type="match status" value="1"/>
</dbReference>
<dbReference type="PROSITE" id="PS00622">
    <property type="entry name" value="HTH_LUXR_1"/>
    <property type="match status" value="1"/>
</dbReference>
<dbReference type="RefSeq" id="WP_165234556.1">
    <property type="nucleotide sequence ID" value="NZ_JAAKZV010000025.1"/>
</dbReference>
<dbReference type="InterPro" id="IPR027417">
    <property type="entry name" value="P-loop_NTPase"/>
</dbReference>
<dbReference type="InterPro" id="IPR000792">
    <property type="entry name" value="Tscrpt_reg_LuxR_C"/>
</dbReference>
<keyword evidence="1" id="KW-0547">Nucleotide-binding</keyword>
<dbReference type="InterPro" id="IPR016032">
    <property type="entry name" value="Sig_transdc_resp-reg_C-effctor"/>
</dbReference>
<comment type="caution">
    <text evidence="4">The sequence shown here is derived from an EMBL/GenBank/DDBJ whole genome shotgun (WGS) entry which is preliminary data.</text>
</comment>
<evidence type="ECO:0000256" key="1">
    <source>
        <dbReference type="ARBA" id="ARBA00022741"/>
    </source>
</evidence>
<accession>A0A6G4TVV8</accession>
<dbReference type="EMBL" id="JAAKZV010000025">
    <property type="protein sequence ID" value="NGN64024.1"/>
    <property type="molecule type" value="Genomic_DNA"/>
</dbReference>
<dbReference type="SUPFAM" id="SSF48452">
    <property type="entry name" value="TPR-like"/>
    <property type="match status" value="1"/>
</dbReference>
<dbReference type="Gene3D" id="1.10.10.10">
    <property type="entry name" value="Winged helix-like DNA-binding domain superfamily/Winged helix DNA-binding domain"/>
    <property type="match status" value="1"/>
</dbReference>
<keyword evidence="2" id="KW-0067">ATP-binding</keyword>
<dbReference type="PRINTS" id="PR00038">
    <property type="entry name" value="HTHLUXR"/>
</dbReference>
<dbReference type="GO" id="GO:0003677">
    <property type="term" value="F:DNA binding"/>
    <property type="evidence" value="ECO:0007669"/>
    <property type="project" value="InterPro"/>
</dbReference>
<dbReference type="SMART" id="SM00421">
    <property type="entry name" value="HTH_LUXR"/>
    <property type="match status" value="1"/>
</dbReference>
<gene>
    <name evidence="4" type="ORF">G5C51_08910</name>
</gene>
<name>A0A6G4TVV8_9ACTN</name>
<dbReference type="AlphaFoldDB" id="A0A6G4TVV8"/>
<dbReference type="CDD" id="cd06170">
    <property type="entry name" value="LuxR_C_like"/>
    <property type="match status" value="1"/>
</dbReference>
<dbReference type="Pfam" id="PF13191">
    <property type="entry name" value="AAA_16"/>
    <property type="match status" value="1"/>
</dbReference>
<evidence type="ECO:0000259" key="3">
    <source>
        <dbReference type="PROSITE" id="PS50043"/>
    </source>
</evidence>
<dbReference type="InterPro" id="IPR011990">
    <property type="entry name" value="TPR-like_helical_dom_sf"/>
</dbReference>
<dbReference type="InterPro" id="IPR036388">
    <property type="entry name" value="WH-like_DNA-bd_sf"/>
</dbReference>
<proteinExistence type="predicted"/>
<dbReference type="GO" id="GO:0005737">
    <property type="term" value="C:cytoplasm"/>
    <property type="evidence" value="ECO:0007669"/>
    <property type="project" value="TreeGrafter"/>
</dbReference>
<dbReference type="PROSITE" id="PS50043">
    <property type="entry name" value="HTH_LUXR_2"/>
    <property type="match status" value="1"/>
</dbReference>
<evidence type="ECO:0000313" key="5">
    <source>
        <dbReference type="Proteomes" id="UP000481583"/>
    </source>
</evidence>
<dbReference type="Proteomes" id="UP000481583">
    <property type="component" value="Unassembled WGS sequence"/>
</dbReference>
<dbReference type="PANTHER" id="PTHR16305:SF35">
    <property type="entry name" value="TRANSCRIPTIONAL ACTIVATOR DOMAIN"/>
    <property type="match status" value="1"/>
</dbReference>
<dbReference type="GO" id="GO:0004016">
    <property type="term" value="F:adenylate cyclase activity"/>
    <property type="evidence" value="ECO:0007669"/>
    <property type="project" value="TreeGrafter"/>
</dbReference>
<organism evidence="4 5">
    <name type="scientific">Streptomyces coryli</name>
    <dbReference type="NCBI Taxonomy" id="1128680"/>
    <lineage>
        <taxon>Bacteria</taxon>
        <taxon>Bacillati</taxon>
        <taxon>Actinomycetota</taxon>
        <taxon>Actinomycetes</taxon>
        <taxon>Kitasatosporales</taxon>
        <taxon>Streptomycetaceae</taxon>
        <taxon>Streptomyces</taxon>
    </lineage>
</organism>
<evidence type="ECO:0000256" key="2">
    <source>
        <dbReference type="ARBA" id="ARBA00022840"/>
    </source>
</evidence>
<sequence>MATPGASVASTARDMLSVVESIRLSPVFAGRTEEMETLNAALARADAGEPQAFLIGGEAGVGKTRLLEEFLRGAEERGAMTAVGRCLELGTDGLPYHPFVTAARALTGNEAELEAVLPEFAPDAVSELWPWGLVDMDDTHPREGRSRLFELTAQAFERLAADRTVVLVLEDLHWADRSSRELLAYLYRSVHRTRLLIVATYRSDDVHRRHPLRPFLAELDRMRVVTRLDLRRLTREEVRAQLAGIRDLAEPEPALVARVFDRTDGNPFFVEELVSSGGDRLSESLRDLLLVRIEELPDHAQRVVRMAGEGGDLVEYGLLAAVTAMPEDELLDALRAAVAGCVLVPDVSCGRDAYRWRHALLREAVCDDLLPGERSRLNRRYAEALEGEPGLVPAEEFRTRVARHWHHARVAAKALPAVLAAAAEARGRHAFAEQHELLERALELWDEAPADVRAVVDWEDFGKAEAYPPAGGYVDLLAEKVIAARYAGEHERAYSAAKWALKLVDEEREPVRAAWFWLQRNRLVCDLGRGDGWKEISRARELLAGQPPSDVHAAVLASAAGWAMVHAPSADGLRTAEEAVALAVASGSDEQEINARVTAGVLRCLLGDHERGLSELLATRERAHELDDHLGVVRAGLNLSAELGALGRSAEAIEAAEAAAATAGRHGRGCTAAFALANKAEAQRSLGRWDDAEDTLARAADVVRSPLVRGAIALNRAALTLLRGHDEAAGTHLADARELIGTEASQPQVAIPLRAMDLELAGRRDDREEARRILSTALDEGFPPGQHRHAWPLLRIAAAHAVAEPDLLARLREAAAALPQDAPVWVAYARLTEAELARAEGASAPDAWAAAATAFEPLDRPYELALARHRWAEALLASGQRAAAAALLRQAYETADRMRAAPLRDELAQLAARAGIPLVQEPEAPTAEDDAFGLTAREREVLRLVAQGRTNRQIAEELFISPKTVSVHVSNVMAKLGVSTRGEAAYKARPVLEGR</sequence>
<dbReference type="Pfam" id="PF00196">
    <property type="entry name" value="GerE"/>
    <property type="match status" value="1"/>
</dbReference>
<protein>
    <submittedName>
        <fullName evidence="4">AAA family ATPase</fullName>
    </submittedName>
</protein>
<dbReference type="SUPFAM" id="SSF46894">
    <property type="entry name" value="C-terminal effector domain of the bipartite response regulators"/>
    <property type="match status" value="1"/>
</dbReference>
<dbReference type="InterPro" id="IPR041664">
    <property type="entry name" value="AAA_16"/>
</dbReference>
<dbReference type="SUPFAM" id="SSF52540">
    <property type="entry name" value="P-loop containing nucleoside triphosphate hydrolases"/>
    <property type="match status" value="1"/>
</dbReference>
<feature type="domain" description="HTH luxR-type" evidence="3">
    <location>
        <begin position="927"/>
        <end position="992"/>
    </location>
</feature>
<dbReference type="PANTHER" id="PTHR16305">
    <property type="entry name" value="TESTICULAR SOLUBLE ADENYLYL CYCLASE"/>
    <property type="match status" value="1"/>
</dbReference>
<dbReference type="Gene3D" id="1.25.40.10">
    <property type="entry name" value="Tetratricopeptide repeat domain"/>
    <property type="match status" value="1"/>
</dbReference>